<dbReference type="Proteomes" id="UP001139012">
    <property type="component" value="Unassembled WGS sequence"/>
</dbReference>
<dbReference type="RefSeq" id="WP_237871980.1">
    <property type="nucleotide sequence ID" value="NZ_JAKLUA010000007.1"/>
</dbReference>
<sequence length="295" mass="32363">MSDSAVPKTWEDALNLVLGNAPWILLLVAVERAVEGHFVQAGGALIGCFISLGVAIYWKVFEGLTKPEGRQRLAFVFIAIGAANLATGIYMLASQGSATVDKSQLHVAKQQSAPEQPPLTPSQPLTQKEEEALQGLSVILNSRGPEVIAVSEKLLTGFSPIPQLNLNQKTVFDMRDGLQEISSALHLMENVLYREFIPKNRYYQSELLAALGAPNMNSADVVETPIYRFQQVVSAIHGRMQWATSTADEAKNPAITSRLMDLAYPDIPALKTAKDDFKAWIDSCNSRIEQRKAQK</sequence>
<keyword evidence="2" id="KW-0472">Membrane</keyword>
<proteinExistence type="predicted"/>
<feature type="transmembrane region" description="Helical" evidence="2">
    <location>
        <begin position="73"/>
        <end position="93"/>
    </location>
</feature>
<comment type="caution">
    <text evidence="3">The sequence shown here is derived from an EMBL/GenBank/DDBJ whole genome shotgun (WGS) entry which is preliminary data.</text>
</comment>
<feature type="transmembrane region" description="Helical" evidence="2">
    <location>
        <begin position="12"/>
        <end position="30"/>
    </location>
</feature>
<dbReference type="EMBL" id="JAKLUA010000007">
    <property type="protein sequence ID" value="MCG2669693.1"/>
    <property type="molecule type" value="Genomic_DNA"/>
</dbReference>
<evidence type="ECO:0000256" key="1">
    <source>
        <dbReference type="SAM" id="MobiDB-lite"/>
    </source>
</evidence>
<keyword evidence="4" id="KW-1185">Reference proteome</keyword>
<reference evidence="3" key="1">
    <citation type="submission" date="2022-01" db="EMBL/GenBank/DDBJ databases">
        <title>Genome sequnece data of strain Bradyrhizobium sp. nov.</title>
        <authorList>
            <person name="Zhang J."/>
        </authorList>
    </citation>
    <scope>NUCLEOTIDE SEQUENCE</scope>
    <source>
        <strain evidence="3">WYCCWR 12774</strain>
    </source>
</reference>
<keyword evidence="2" id="KW-0812">Transmembrane</keyword>
<feature type="transmembrane region" description="Helical" evidence="2">
    <location>
        <begin position="42"/>
        <end position="61"/>
    </location>
</feature>
<evidence type="ECO:0000256" key="2">
    <source>
        <dbReference type="SAM" id="Phobius"/>
    </source>
</evidence>
<name>A0ABS9LRZ2_9BRAD</name>
<evidence type="ECO:0000313" key="3">
    <source>
        <dbReference type="EMBL" id="MCG2669693.1"/>
    </source>
</evidence>
<organism evidence="3 4">
    <name type="scientific">Bradyrhizobium zhengyangense</name>
    <dbReference type="NCBI Taxonomy" id="2911009"/>
    <lineage>
        <taxon>Bacteria</taxon>
        <taxon>Pseudomonadati</taxon>
        <taxon>Pseudomonadota</taxon>
        <taxon>Alphaproteobacteria</taxon>
        <taxon>Hyphomicrobiales</taxon>
        <taxon>Nitrobacteraceae</taxon>
        <taxon>Bradyrhizobium</taxon>
    </lineage>
</organism>
<feature type="region of interest" description="Disordered" evidence="1">
    <location>
        <begin position="104"/>
        <end position="124"/>
    </location>
</feature>
<gene>
    <name evidence="3" type="ORF">L6637_22265</name>
</gene>
<accession>A0ABS9LRZ2</accession>
<protein>
    <submittedName>
        <fullName evidence="3">Uncharacterized protein</fullName>
    </submittedName>
</protein>
<evidence type="ECO:0000313" key="4">
    <source>
        <dbReference type="Proteomes" id="UP001139012"/>
    </source>
</evidence>
<keyword evidence="2" id="KW-1133">Transmembrane helix</keyword>